<evidence type="ECO:0000313" key="2">
    <source>
        <dbReference type="EMBL" id="KAG2619257.1"/>
    </source>
</evidence>
<protein>
    <submittedName>
        <fullName evidence="2">Uncharacterized protein</fullName>
    </submittedName>
</protein>
<evidence type="ECO:0000256" key="1">
    <source>
        <dbReference type="SAM" id="MobiDB-lite"/>
    </source>
</evidence>
<accession>A0A8T0UAD5</accession>
<dbReference type="EMBL" id="CM029042">
    <property type="protein sequence ID" value="KAG2619257.1"/>
    <property type="molecule type" value="Genomic_DNA"/>
</dbReference>
<reference evidence="2" key="1">
    <citation type="submission" date="2020-05" db="EMBL/GenBank/DDBJ databases">
        <title>WGS assembly of Panicum virgatum.</title>
        <authorList>
            <person name="Lovell J.T."/>
            <person name="Jenkins J."/>
            <person name="Shu S."/>
            <person name="Juenger T.E."/>
            <person name="Schmutz J."/>
        </authorList>
    </citation>
    <scope>NUCLEOTIDE SEQUENCE</scope>
    <source>
        <strain evidence="2">AP13</strain>
    </source>
</reference>
<keyword evidence="3" id="KW-1185">Reference proteome</keyword>
<feature type="region of interest" description="Disordered" evidence="1">
    <location>
        <begin position="76"/>
        <end position="102"/>
    </location>
</feature>
<evidence type="ECO:0000313" key="3">
    <source>
        <dbReference type="Proteomes" id="UP000823388"/>
    </source>
</evidence>
<name>A0A8T0UAD5_PANVG</name>
<proteinExistence type="predicted"/>
<gene>
    <name evidence="2" type="ORF">PVAP13_3NG140889</name>
</gene>
<feature type="compositionally biased region" description="Polar residues" evidence="1">
    <location>
        <begin position="82"/>
        <end position="96"/>
    </location>
</feature>
<dbReference type="Proteomes" id="UP000823388">
    <property type="component" value="Chromosome 3N"/>
</dbReference>
<comment type="caution">
    <text evidence="2">The sequence shown here is derived from an EMBL/GenBank/DDBJ whole genome shotgun (WGS) entry which is preliminary data.</text>
</comment>
<dbReference type="AlphaFoldDB" id="A0A8T0UAD5"/>
<organism evidence="2 3">
    <name type="scientific">Panicum virgatum</name>
    <name type="common">Blackwell switchgrass</name>
    <dbReference type="NCBI Taxonomy" id="38727"/>
    <lineage>
        <taxon>Eukaryota</taxon>
        <taxon>Viridiplantae</taxon>
        <taxon>Streptophyta</taxon>
        <taxon>Embryophyta</taxon>
        <taxon>Tracheophyta</taxon>
        <taxon>Spermatophyta</taxon>
        <taxon>Magnoliopsida</taxon>
        <taxon>Liliopsida</taxon>
        <taxon>Poales</taxon>
        <taxon>Poaceae</taxon>
        <taxon>PACMAD clade</taxon>
        <taxon>Panicoideae</taxon>
        <taxon>Panicodae</taxon>
        <taxon>Paniceae</taxon>
        <taxon>Panicinae</taxon>
        <taxon>Panicum</taxon>
        <taxon>Panicum sect. Hiantes</taxon>
    </lineage>
</organism>
<sequence>MGRAVQHAHGWALPHEWLLFQGFASRAADADLSSPCASTVVVRLLSITAAATSGSKKRQRPNLHVKLASRCMRPRQWEEETSLPQKLAKTNSSDNKSPPARATCPDGAVCSSLCWPRWPTDQSDEAMWEGEVDGGRVMCGRISHRWRRSWGVAPRSPGRLHHLPRDLLQQQPLCGDHLICKHTVHLQGVLQ</sequence>